<dbReference type="InterPro" id="IPR023048">
    <property type="entry name" value="NADH:quinone_OxRdtase_FMN_depd"/>
</dbReference>
<keyword evidence="4 6" id="KW-0520">NAD</keyword>
<dbReference type="Pfam" id="PF02525">
    <property type="entry name" value="Flavodoxin_2"/>
    <property type="match status" value="1"/>
</dbReference>
<dbReference type="EC" id="1.6.5.-" evidence="6"/>
<evidence type="ECO:0000259" key="7">
    <source>
        <dbReference type="Pfam" id="PF02525"/>
    </source>
</evidence>
<dbReference type="PANTHER" id="PTHR43741">
    <property type="entry name" value="FMN-DEPENDENT NADH-AZOREDUCTASE 1"/>
    <property type="match status" value="1"/>
</dbReference>
<comment type="caution">
    <text evidence="8">The sequence shown here is derived from an EMBL/GenBank/DDBJ whole genome shotgun (WGS) entry which is preliminary data.</text>
</comment>
<evidence type="ECO:0000256" key="6">
    <source>
        <dbReference type="HAMAP-Rule" id="MF_01216"/>
    </source>
</evidence>
<evidence type="ECO:0000256" key="5">
    <source>
        <dbReference type="ARBA" id="ARBA00048542"/>
    </source>
</evidence>
<dbReference type="GO" id="GO:0016652">
    <property type="term" value="F:oxidoreductase activity, acting on NAD(P)H as acceptor"/>
    <property type="evidence" value="ECO:0007669"/>
    <property type="project" value="UniProtKB-UniRule"/>
</dbReference>
<dbReference type="GO" id="GO:0009055">
    <property type="term" value="F:electron transfer activity"/>
    <property type="evidence" value="ECO:0007669"/>
    <property type="project" value="UniProtKB-UniRule"/>
</dbReference>
<dbReference type="RefSeq" id="WP_132768800.1">
    <property type="nucleotide sequence ID" value="NZ_SMAB01000009.1"/>
</dbReference>
<keyword evidence="3 6" id="KW-0560">Oxidoreductase</keyword>
<evidence type="ECO:0000256" key="4">
    <source>
        <dbReference type="ARBA" id="ARBA00023027"/>
    </source>
</evidence>
<dbReference type="GO" id="GO:0010181">
    <property type="term" value="F:FMN binding"/>
    <property type="evidence" value="ECO:0007669"/>
    <property type="project" value="UniProtKB-UniRule"/>
</dbReference>
<reference evidence="8 9" key="1">
    <citation type="submission" date="2019-03" db="EMBL/GenBank/DDBJ databases">
        <title>Genomic Encyclopedia of Type Strains, Phase IV (KMG-IV): sequencing the most valuable type-strain genomes for metagenomic binning, comparative biology and taxonomic classification.</title>
        <authorList>
            <person name="Goeker M."/>
        </authorList>
    </citation>
    <scope>NUCLEOTIDE SEQUENCE [LARGE SCALE GENOMIC DNA]</scope>
    <source>
        <strain evidence="8 9">DSM 23802</strain>
    </source>
</reference>
<comment type="caution">
    <text evidence="6">Lacks conserved residue(s) required for the propagation of feature annotation.</text>
</comment>
<organism evidence="8 9">
    <name type="scientific">Tepidibacillus fermentans</name>
    <dbReference type="NCBI Taxonomy" id="1281767"/>
    <lineage>
        <taxon>Bacteria</taxon>
        <taxon>Bacillati</taxon>
        <taxon>Bacillota</taxon>
        <taxon>Bacilli</taxon>
        <taxon>Bacillales</taxon>
        <taxon>Bacillaceae</taxon>
        <taxon>Tepidibacillus</taxon>
    </lineage>
</organism>
<dbReference type="NCBIfam" id="NF010075">
    <property type="entry name" value="PRK13556.1"/>
    <property type="match status" value="1"/>
</dbReference>
<evidence type="ECO:0000256" key="1">
    <source>
        <dbReference type="ARBA" id="ARBA00022630"/>
    </source>
</evidence>
<dbReference type="Proteomes" id="UP000295788">
    <property type="component" value="Unassembled WGS sequence"/>
</dbReference>
<evidence type="ECO:0000313" key="9">
    <source>
        <dbReference type="Proteomes" id="UP000295788"/>
    </source>
</evidence>
<keyword evidence="9" id="KW-1185">Reference proteome</keyword>
<dbReference type="SUPFAM" id="SSF52218">
    <property type="entry name" value="Flavoproteins"/>
    <property type="match status" value="1"/>
</dbReference>
<dbReference type="InterPro" id="IPR029039">
    <property type="entry name" value="Flavoprotein-like_sf"/>
</dbReference>
<gene>
    <name evidence="6" type="primary">azoR</name>
    <name evidence="8" type="ORF">EDD72_10950</name>
</gene>
<dbReference type="OrthoDB" id="9805013at2"/>
<dbReference type="EMBL" id="SMAB01000009">
    <property type="protein sequence ID" value="TCS82481.1"/>
    <property type="molecule type" value="Genomic_DNA"/>
</dbReference>
<dbReference type="InterPro" id="IPR050104">
    <property type="entry name" value="FMN-dep_NADH:Q_OxRdtase_AzoR1"/>
</dbReference>
<sequence>MAKVLYITANPKQVNESFSLTLGQEFLNVYKKENPNDEIVTLDLYKEYIPLIDEEVLSGWGKLRNQESLTESEQKKVARMNELVDQFVAADKYIFVTPLWNLSVPPMMRAYVDCIMQAGKTFKYTEQGPIGLLNGKKAVHIQARGGFYSEGPGTEVEMGDRYIRAILNFMGVTDVQSIYMEGHAYDPSRTEEFKSKAMDQVISVAKMF</sequence>
<comment type="catalytic activity">
    <reaction evidence="6">
        <text>2 a quinone + NADH + H(+) = 2 a 1,4-benzosemiquinone + NAD(+)</text>
        <dbReference type="Rhea" id="RHEA:65952"/>
        <dbReference type="ChEBI" id="CHEBI:15378"/>
        <dbReference type="ChEBI" id="CHEBI:57540"/>
        <dbReference type="ChEBI" id="CHEBI:57945"/>
        <dbReference type="ChEBI" id="CHEBI:132124"/>
        <dbReference type="ChEBI" id="CHEBI:134225"/>
    </reaction>
</comment>
<feature type="domain" description="Flavodoxin-like fold" evidence="7">
    <location>
        <begin position="3"/>
        <end position="200"/>
    </location>
</feature>
<proteinExistence type="inferred from homology"/>
<comment type="catalytic activity">
    <reaction evidence="5">
        <text>N,N-dimethyl-1,4-phenylenediamine + anthranilate + 2 NAD(+) = 2-(4-dimethylaminophenyl)diazenylbenzoate + 2 NADH + 2 H(+)</text>
        <dbReference type="Rhea" id="RHEA:55872"/>
        <dbReference type="ChEBI" id="CHEBI:15378"/>
        <dbReference type="ChEBI" id="CHEBI:15783"/>
        <dbReference type="ChEBI" id="CHEBI:16567"/>
        <dbReference type="ChEBI" id="CHEBI:57540"/>
        <dbReference type="ChEBI" id="CHEBI:57945"/>
        <dbReference type="ChEBI" id="CHEBI:71579"/>
        <dbReference type="EC" id="1.7.1.17"/>
    </reaction>
    <physiologicalReaction direction="right-to-left" evidence="5">
        <dbReference type="Rhea" id="RHEA:55874"/>
    </physiologicalReaction>
</comment>
<comment type="function">
    <text evidence="6">Quinone reductase that provides resistance to thiol-specific stress caused by electrophilic quinones.</text>
</comment>
<keyword evidence="1 6" id="KW-0285">Flavoprotein</keyword>
<feature type="binding site" evidence="6">
    <location>
        <begin position="17"/>
        <end position="19"/>
    </location>
    <ligand>
        <name>FMN</name>
        <dbReference type="ChEBI" id="CHEBI:58210"/>
    </ligand>
</feature>
<evidence type="ECO:0000256" key="2">
    <source>
        <dbReference type="ARBA" id="ARBA00022643"/>
    </source>
</evidence>
<comment type="function">
    <text evidence="6">Also exhibits azoreductase activity. Catalyzes the reductive cleavage of the azo bond in aromatic azo compounds to the corresponding amines.</text>
</comment>
<accession>A0A4R3KIH7</accession>
<dbReference type="Gene3D" id="3.40.50.360">
    <property type="match status" value="1"/>
</dbReference>
<dbReference type="EC" id="1.7.1.17" evidence="6"/>
<dbReference type="GO" id="GO:0016655">
    <property type="term" value="F:oxidoreductase activity, acting on NAD(P)H, quinone or similar compound as acceptor"/>
    <property type="evidence" value="ECO:0007669"/>
    <property type="project" value="InterPro"/>
</dbReference>
<name>A0A4R3KIH7_9BACI</name>
<evidence type="ECO:0000256" key="3">
    <source>
        <dbReference type="ARBA" id="ARBA00023002"/>
    </source>
</evidence>
<dbReference type="InterPro" id="IPR003680">
    <property type="entry name" value="Flavodoxin_fold"/>
</dbReference>
<comment type="cofactor">
    <cofactor evidence="6">
        <name>FMN</name>
        <dbReference type="ChEBI" id="CHEBI:58210"/>
    </cofactor>
    <text evidence="6">Binds 1 FMN per subunit.</text>
</comment>
<comment type="similarity">
    <text evidence="6">Belongs to the azoreductase type 1 family.</text>
</comment>
<comment type="subunit">
    <text evidence="6">Homodimer.</text>
</comment>
<evidence type="ECO:0000313" key="8">
    <source>
        <dbReference type="EMBL" id="TCS82481.1"/>
    </source>
</evidence>
<dbReference type="HAMAP" id="MF_01216">
    <property type="entry name" value="Azoreductase_type1"/>
    <property type="match status" value="1"/>
</dbReference>
<dbReference type="AlphaFoldDB" id="A0A4R3KIH7"/>
<keyword evidence="2 6" id="KW-0288">FMN</keyword>
<dbReference type="PANTHER" id="PTHR43741:SF7">
    <property type="entry name" value="FMN-DEPENDENT NADH:QUINONE OXIDOREDUCTASE"/>
    <property type="match status" value="1"/>
</dbReference>
<protein>
    <recommendedName>
        <fullName evidence="6">FMN dependent NADH:quinone oxidoreductase</fullName>
        <ecNumber evidence="6">1.6.5.-</ecNumber>
    </recommendedName>
    <alternativeName>
        <fullName evidence="6">Azo-dye reductase</fullName>
    </alternativeName>
    <alternativeName>
        <fullName evidence="6">FMN-dependent NADH-azo compound oxidoreductase</fullName>
    </alternativeName>
    <alternativeName>
        <fullName evidence="6">FMN-dependent NADH-azoreductase</fullName>
        <ecNumber evidence="6">1.7.1.17</ecNumber>
    </alternativeName>
</protein>